<sequence length="215" mass="23126">MGSGHGTGVFLTSIAISLGVISTVTHHWLDLQGTYNLGTSYNTMDVGLFETCNSQSLSGSSGCSRNTENGHASDTICGDHTVGQMWQYFRVMQAFTIAAVGCAIIAFIFGFARGCATRRFTTPSVFEGTFTMLGCIFSIITWALFLHFTLEWYGCGQSFCDVQAQGSNSFACGYNYSFALSVASSGFLLMASAVFFATGEEYYEDKPAVIVVVAD</sequence>
<accession>A0A0S4IQZ4</accession>
<protein>
    <submittedName>
        <fullName evidence="6">Uncharacterized protein</fullName>
    </submittedName>
</protein>
<evidence type="ECO:0000256" key="1">
    <source>
        <dbReference type="ARBA" id="ARBA00004141"/>
    </source>
</evidence>
<evidence type="ECO:0000256" key="3">
    <source>
        <dbReference type="ARBA" id="ARBA00022989"/>
    </source>
</evidence>
<dbReference type="VEuPathDB" id="TriTrypDB:BSAL_04360"/>
<feature type="transmembrane region" description="Helical" evidence="5">
    <location>
        <begin position="7"/>
        <end position="29"/>
    </location>
</feature>
<gene>
    <name evidence="6" type="ORF">BSAL_04360</name>
</gene>
<keyword evidence="3 5" id="KW-1133">Transmembrane helix</keyword>
<dbReference type="Pfam" id="PF13903">
    <property type="entry name" value="Claudin_2"/>
    <property type="match status" value="1"/>
</dbReference>
<dbReference type="Proteomes" id="UP000051952">
    <property type="component" value="Unassembled WGS sequence"/>
</dbReference>
<keyword evidence="2 5" id="KW-0812">Transmembrane</keyword>
<dbReference type="EMBL" id="CYKH01000482">
    <property type="protein sequence ID" value="CUF99385.1"/>
    <property type="molecule type" value="Genomic_DNA"/>
</dbReference>
<dbReference type="InterPro" id="IPR004031">
    <property type="entry name" value="PMP22/EMP/MP20/Claudin"/>
</dbReference>
<feature type="transmembrane region" description="Helical" evidence="5">
    <location>
        <begin position="124"/>
        <end position="145"/>
    </location>
</feature>
<dbReference type="AlphaFoldDB" id="A0A0S4IQZ4"/>
<evidence type="ECO:0000256" key="5">
    <source>
        <dbReference type="SAM" id="Phobius"/>
    </source>
</evidence>
<keyword evidence="7" id="KW-1185">Reference proteome</keyword>
<keyword evidence="4 5" id="KW-0472">Membrane</keyword>
<proteinExistence type="predicted"/>
<name>A0A0S4IQZ4_BODSA</name>
<reference evidence="7" key="1">
    <citation type="submission" date="2015-09" db="EMBL/GenBank/DDBJ databases">
        <authorList>
            <consortium name="Pathogen Informatics"/>
        </authorList>
    </citation>
    <scope>NUCLEOTIDE SEQUENCE [LARGE SCALE GENOMIC DNA]</scope>
    <source>
        <strain evidence="7">Lake Konstanz</strain>
    </source>
</reference>
<evidence type="ECO:0000256" key="2">
    <source>
        <dbReference type="ARBA" id="ARBA00022692"/>
    </source>
</evidence>
<feature type="transmembrane region" description="Helical" evidence="5">
    <location>
        <begin position="91"/>
        <end position="112"/>
    </location>
</feature>
<evidence type="ECO:0000313" key="7">
    <source>
        <dbReference type="Proteomes" id="UP000051952"/>
    </source>
</evidence>
<feature type="transmembrane region" description="Helical" evidence="5">
    <location>
        <begin position="176"/>
        <end position="197"/>
    </location>
</feature>
<organism evidence="6 7">
    <name type="scientific">Bodo saltans</name>
    <name type="common">Flagellated protozoan</name>
    <dbReference type="NCBI Taxonomy" id="75058"/>
    <lineage>
        <taxon>Eukaryota</taxon>
        <taxon>Discoba</taxon>
        <taxon>Euglenozoa</taxon>
        <taxon>Kinetoplastea</taxon>
        <taxon>Metakinetoplastina</taxon>
        <taxon>Eubodonida</taxon>
        <taxon>Bodonidae</taxon>
        <taxon>Bodo</taxon>
    </lineage>
</organism>
<evidence type="ECO:0000256" key="4">
    <source>
        <dbReference type="ARBA" id="ARBA00023136"/>
    </source>
</evidence>
<dbReference type="GO" id="GO:0016020">
    <property type="term" value="C:membrane"/>
    <property type="evidence" value="ECO:0007669"/>
    <property type="project" value="UniProtKB-SubCell"/>
</dbReference>
<dbReference type="Gene3D" id="1.20.140.150">
    <property type="match status" value="1"/>
</dbReference>
<evidence type="ECO:0000313" key="6">
    <source>
        <dbReference type="EMBL" id="CUF99385.1"/>
    </source>
</evidence>
<comment type="subcellular location">
    <subcellularLocation>
        <location evidence="1">Membrane</location>
        <topology evidence="1">Multi-pass membrane protein</topology>
    </subcellularLocation>
</comment>